<dbReference type="CDD" id="cd08963">
    <property type="entry name" value="L-asparaginase_I"/>
    <property type="match status" value="1"/>
</dbReference>
<organism evidence="10 11">
    <name type="scientific">Candidatus Mucispirillum faecigallinarum</name>
    <dbReference type="NCBI Taxonomy" id="2838699"/>
    <lineage>
        <taxon>Bacteria</taxon>
        <taxon>Pseudomonadati</taxon>
        <taxon>Deferribacterota</taxon>
        <taxon>Deferribacteres</taxon>
        <taxon>Deferribacterales</taxon>
        <taxon>Mucispirillaceae</taxon>
        <taxon>Mucispirillum</taxon>
    </lineage>
</organism>
<protein>
    <recommendedName>
        <fullName evidence="2">asparaginase</fullName>
        <ecNumber evidence="2">3.5.1.1</ecNumber>
    </recommendedName>
</protein>
<evidence type="ECO:0000259" key="8">
    <source>
        <dbReference type="Pfam" id="PF00710"/>
    </source>
</evidence>
<dbReference type="PROSITE" id="PS51732">
    <property type="entry name" value="ASN_GLN_ASE_3"/>
    <property type="match status" value="1"/>
</dbReference>
<feature type="domain" description="Asparaginase/glutaminase C-terminal" evidence="9">
    <location>
        <begin position="203"/>
        <end position="320"/>
    </location>
</feature>
<comment type="similarity">
    <text evidence="1">Belongs to the asparaginase 1 family.</text>
</comment>
<dbReference type="PANTHER" id="PTHR11707:SF28">
    <property type="entry name" value="60 KDA LYSOPHOSPHOLIPASE"/>
    <property type="match status" value="1"/>
</dbReference>
<dbReference type="InterPro" id="IPR027473">
    <property type="entry name" value="L-asparaginase_C"/>
</dbReference>
<dbReference type="InterPro" id="IPR020827">
    <property type="entry name" value="Asparaginase/glutaminase_AS1"/>
</dbReference>
<dbReference type="GO" id="GO:0004067">
    <property type="term" value="F:asparaginase activity"/>
    <property type="evidence" value="ECO:0007669"/>
    <property type="project" value="UniProtKB-UniRule"/>
</dbReference>
<dbReference type="NCBIfam" id="TIGR00519">
    <property type="entry name" value="asnASE_I"/>
    <property type="match status" value="1"/>
</dbReference>
<dbReference type="Gene3D" id="3.40.50.40">
    <property type="match status" value="1"/>
</dbReference>
<dbReference type="InterPro" id="IPR041725">
    <property type="entry name" value="L-asparaginase_I"/>
</dbReference>
<evidence type="ECO:0000313" key="10">
    <source>
        <dbReference type="EMBL" id="HIZ88775.1"/>
    </source>
</evidence>
<feature type="domain" description="L-asparaginase N-terminal" evidence="8">
    <location>
        <begin position="3"/>
        <end position="185"/>
    </location>
</feature>
<name>A0A9D2KAI6_9BACT</name>
<dbReference type="InterPro" id="IPR027474">
    <property type="entry name" value="L-asparaginase_N"/>
</dbReference>
<feature type="active site" evidence="6">
    <location>
        <position position="12"/>
    </location>
</feature>
<evidence type="ECO:0000256" key="2">
    <source>
        <dbReference type="ARBA" id="ARBA00012920"/>
    </source>
</evidence>
<evidence type="ECO:0000256" key="1">
    <source>
        <dbReference type="ARBA" id="ARBA00010518"/>
    </source>
</evidence>
<feature type="active site" evidence="7">
    <location>
        <position position="85"/>
    </location>
</feature>
<accession>A0A9D2KAI6</accession>
<dbReference type="PANTHER" id="PTHR11707">
    <property type="entry name" value="L-ASPARAGINASE"/>
    <property type="match status" value="1"/>
</dbReference>
<evidence type="ECO:0000256" key="6">
    <source>
        <dbReference type="PROSITE-ProRule" id="PRU10099"/>
    </source>
</evidence>
<dbReference type="Pfam" id="PF17763">
    <property type="entry name" value="Asparaginase_C"/>
    <property type="match status" value="1"/>
</dbReference>
<feature type="binding site" evidence="5">
    <location>
        <begin position="85"/>
        <end position="86"/>
    </location>
    <ligand>
        <name>substrate</name>
    </ligand>
</feature>
<dbReference type="GO" id="GO:0006520">
    <property type="term" value="P:amino acid metabolic process"/>
    <property type="evidence" value="ECO:0007669"/>
    <property type="project" value="InterPro"/>
</dbReference>
<dbReference type="PIRSF" id="PIRSF500176">
    <property type="entry name" value="L_ASNase"/>
    <property type="match status" value="1"/>
</dbReference>
<feature type="active site" description="O-isoaspartyl threonine intermediate" evidence="4">
    <location>
        <position position="12"/>
    </location>
</feature>
<dbReference type="PROSITE" id="PS51257">
    <property type="entry name" value="PROKAR_LIPOPROTEIN"/>
    <property type="match status" value="1"/>
</dbReference>
<dbReference type="InterPro" id="IPR006034">
    <property type="entry name" value="Asparaginase/glutaminase-like"/>
</dbReference>
<dbReference type="PROSITE" id="PS00144">
    <property type="entry name" value="ASN_GLN_ASE_1"/>
    <property type="match status" value="1"/>
</dbReference>
<dbReference type="InterPro" id="IPR037152">
    <property type="entry name" value="L-asparaginase_N_sf"/>
</dbReference>
<evidence type="ECO:0000313" key="11">
    <source>
        <dbReference type="Proteomes" id="UP000824176"/>
    </source>
</evidence>
<evidence type="ECO:0000259" key="9">
    <source>
        <dbReference type="Pfam" id="PF17763"/>
    </source>
</evidence>
<dbReference type="SFLD" id="SFLDS00057">
    <property type="entry name" value="Glutaminase/Asparaginase"/>
    <property type="match status" value="1"/>
</dbReference>
<dbReference type="EMBL" id="DXAQ01000034">
    <property type="protein sequence ID" value="HIZ88775.1"/>
    <property type="molecule type" value="Genomic_DNA"/>
</dbReference>
<evidence type="ECO:0000256" key="5">
    <source>
        <dbReference type="PIRSR" id="PIRSR001220-2"/>
    </source>
</evidence>
<reference evidence="10" key="2">
    <citation type="submission" date="2021-04" db="EMBL/GenBank/DDBJ databases">
        <authorList>
            <person name="Gilroy R."/>
        </authorList>
    </citation>
    <scope>NUCLEOTIDE SEQUENCE</scope>
    <source>
        <strain evidence="10">ChiW4-1371</strain>
    </source>
</reference>
<dbReference type="Proteomes" id="UP000824176">
    <property type="component" value="Unassembled WGS sequence"/>
</dbReference>
<dbReference type="InterPro" id="IPR006033">
    <property type="entry name" value="AsnA_fam"/>
</dbReference>
<dbReference type="PRINTS" id="PR00139">
    <property type="entry name" value="ASNGLNASE"/>
</dbReference>
<dbReference type="SUPFAM" id="SSF53774">
    <property type="entry name" value="Glutaminase/Asparaginase"/>
    <property type="match status" value="1"/>
</dbReference>
<dbReference type="PIRSF" id="PIRSF001220">
    <property type="entry name" value="L-ASNase_gatD"/>
    <property type="match status" value="1"/>
</dbReference>
<keyword evidence="3" id="KW-0378">Hydrolase</keyword>
<dbReference type="InterPro" id="IPR027475">
    <property type="entry name" value="Asparaginase/glutaminase_AS2"/>
</dbReference>
<dbReference type="EC" id="3.5.1.1" evidence="2"/>
<dbReference type="Gene3D" id="3.40.50.1170">
    <property type="entry name" value="L-asparaginase, N-terminal domain"/>
    <property type="match status" value="1"/>
</dbReference>
<dbReference type="InterPro" id="IPR036152">
    <property type="entry name" value="Asp/glu_Ase-like_sf"/>
</dbReference>
<dbReference type="SMART" id="SM00870">
    <property type="entry name" value="Asparaginase"/>
    <property type="match status" value="1"/>
</dbReference>
<reference evidence="10" key="1">
    <citation type="journal article" date="2021" name="PeerJ">
        <title>Extensive microbial diversity within the chicken gut microbiome revealed by metagenomics and culture.</title>
        <authorList>
            <person name="Gilroy R."/>
            <person name="Ravi A."/>
            <person name="Getino M."/>
            <person name="Pursley I."/>
            <person name="Horton D.L."/>
            <person name="Alikhan N.F."/>
            <person name="Baker D."/>
            <person name="Gharbi K."/>
            <person name="Hall N."/>
            <person name="Watson M."/>
            <person name="Adriaenssens E.M."/>
            <person name="Foster-Nyarko E."/>
            <person name="Jarju S."/>
            <person name="Secka A."/>
            <person name="Antonio M."/>
            <person name="Oren A."/>
            <person name="Chaudhuri R.R."/>
            <person name="La Ragione R."/>
            <person name="Hildebrand F."/>
            <person name="Pallen M.J."/>
        </authorList>
    </citation>
    <scope>NUCLEOTIDE SEQUENCE</scope>
    <source>
        <strain evidence="10">ChiW4-1371</strain>
    </source>
</reference>
<evidence type="ECO:0000256" key="7">
    <source>
        <dbReference type="PROSITE-ProRule" id="PRU10100"/>
    </source>
</evidence>
<dbReference type="InterPro" id="IPR040919">
    <property type="entry name" value="Asparaginase_C"/>
</dbReference>
<dbReference type="AlphaFoldDB" id="A0A9D2KAI6"/>
<comment type="caution">
    <text evidence="10">The sequence shown here is derived from an EMBL/GenBank/DDBJ whole genome shotgun (WGS) entry which is preliminary data.</text>
</comment>
<evidence type="ECO:0000256" key="3">
    <source>
        <dbReference type="ARBA" id="ARBA00022801"/>
    </source>
</evidence>
<proteinExistence type="inferred from homology"/>
<dbReference type="PROSITE" id="PS00917">
    <property type="entry name" value="ASN_GLN_ASE_2"/>
    <property type="match status" value="1"/>
</dbReference>
<dbReference type="Pfam" id="PF00710">
    <property type="entry name" value="Asparaginase"/>
    <property type="match status" value="1"/>
</dbReference>
<feature type="binding site" evidence="5">
    <location>
        <position position="54"/>
    </location>
    <ligand>
        <name>substrate</name>
    </ligand>
</feature>
<evidence type="ECO:0000256" key="4">
    <source>
        <dbReference type="PIRSR" id="PIRSR001220-1"/>
    </source>
</evidence>
<gene>
    <name evidence="10" type="ORF">H9804_02425</name>
</gene>
<sequence>MKKILMIATGGTIACMPSENGLVPGISGNDIISLVPELKNICTIDTLELLNIDSSNISPKHYVLMIEAVEKNYDLYDGFVITHGTDTMAYSSSMISCAIRNLNKPVVFTGSQLPLKAAGSDAYKNIKDAFLAASDNVYGVFLAFNGDIHYGDSVKKVYSENFTGFLSINSSVAGKSDNNKIVWNKIFKKHNDSPVFNKNISEKVFVLKMIPSLKPDIIDVLINMGYKSIIIEGYGAGGLPTEDCENNFIPALKKAIENNVSVICATQCLYDGVHLDKYPMGIISEKYGAVSSKNMTLEKTLAKVMLGFGNNMNLKELKKYLEND</sequence>